<protein>
    <submittedName>
        <fullName evidence="1">Uncharacterized protein</fullName>
    </submittedName>
</protein>
<reference evidence="1" key="1">
    <citation type="journal article" date="2020" name="Stud. Mycol.">
        <title>101 Dothideomycetes genomes: a test case for predicting lifestyles and emergence of pathogens.</title>
        <authorList>
            <person name="Haridas S."/>
            <person name="Albert R."/>
            <person name="Binder M."/>
            <person name="Bloem J."/>
            <person name="Labutti K."/>
            <person name="Salamov A."/>
            <person name="Andreopoulos B."/>
            <person name="Baker S."/>
            <person name="Barry K."/>
            <person name="Bills G."/>
            <person name="Bluhm B."/>
            <person name="Cannon C."/>
            <person name="Castanera R."/>
            <person name="Culley D."/>
            <person name="Daum C."/>
            <person name="Ezra D."/>
            <person name="Gonzalez J."/>
            <person name="Henrissat B."/>
            <person name="Kuo A."/>
            <person name="Liang C."/>
            <person name="Lipzen A."/>
            <person name="Lutzoni F."/>
            <person name="Magnuson J."/>
            <person name="Mondo S."/>
            <person name="Nolan M."/>
            <person name="Ohm R."/>
            <person name="Pangilinan J."/>
            <person name="Park H.-J."/>
            <person name="Ramirez L."/>
            <person name="Alfaro M."/>
            <person name="Sun H."/>
            <person name="Tritt A."/>
            <person name="Yoshinaga Y."/>
            <person name="Zwiers L.-H."/>
            <person name="Turgeon B."/>
            <person name="Goodwin S."/>
            <person name="Spatafora J."/>
            <person name="Crous P."/>
            <person name="Grigoriev I."/>
        </authorList>
    </citation>
    <scope>NUCLEOTIDE SEQUENCE</scope>
    <source>
        <strain evidence="1">CBS 122367</strain>
    </source>
</reference>
<gene>
    <name evidence="1" type="ORF">K458DRAFT_407749</name>
</gene>
<keyword evidence="2" id="KW-1185">Reference proteome</keyword>
<dbReference type="AlphaFoldDB" id="A0A6G1INT6"/>
<accession>A0A6G1INT6</accession>
<name>A0A6G1INT6_9PLEO</name>
<evidence type="ECO:0000313" key="1">
    <source>
        <dbReference type="EMBL" id="KAF2679907.1"/>
    </source>
</evidence>
<dbReference type="OrthoDB" id="3798608at2759"/>
<dbReference type="EMBL" id="MU005600">
    <property type="protein sequence ID" value="KAF2679907.1"/>
    <property type="molecule type" value="Genomic_DNA"/>
</dbReference>
<dbReference type="Proteomes" id="UP000799291">
    <property type="component" value="Unassembled WGS sequence"/>
</dbReference>
<proteinExistence type="predicted"/>
<evidence type="ECO:0000313" key="2">
    <source>
        <dbReference type="Proteomes" id="UP000799291"/>
    </source>
</evidence>
<organism evidence="1 2">
    <name type="scientific">Lentithecium fluviatile CBS 122367</name>
    <dbReference type="NCBI Taxonomy" id="1168545"/>
    <lineage>
        <taxon>Eukaryota</taxon>
        <taxon>Fungi</taxon>
        <taxon>Dikarya</taxon>
        <taxon>Ascomycota</taxon>
        <taxon>Pezizomycotina</taxon>
        <taxon>Dothideomycetes</taxon>
        <taxon>Pleosporomycetidae</taxon>
        <taxon>Pleosporales</taxon>
        <taxon>Massarineae</taxon>
        <taxon>Lentitheciaceae</taxon>
        <taxon>Lentithecium</taxon>
    </lineage>
</organism>
<sequence>MGYPVIKGTTMEDYDDNGPMCTAVLRRDLPALIHAMNQTRIFDYEVFLLSIPWVEGLRLMLSVGSDLPFKSQIALLKTAILWKELEAVRAFLEAGFMVTQSVWNNTCYHLEKIGEDESGELFSAMIHNVNAARNLRDMSLAEQDARVGHVCGEFFPYESWRLCKIAAQCAWDGGYCDIDSPSFENPDHGTPIWKRALEAYRSETNESYDLGLDILKWLYEHGARLNWTHPKYLTTPAHLIGRGIASSIWSENQSTHEPDLEAFLRSVLLSEFPDSCTCTCSEAGCHILTCAVTTSMEWGRFPRSNRLFQQHLVEQMVELVDSERHDYPWLVPAMLRCLTFEELGLTHTCCVHMPWSLYELSSYSPPTSEDIKSIRYSESKDIALLETLLDGFTKSWGTYSGTLRQFIDDIWTSTINKELTKAKEAKEESLHALGELGVVLEEQAGHEEQLDPDSDDEGRILNSRSVIELLAFRA</sequence>